<comment type="similarity">
    <text evidence="6 7">Belongs to the polyphosphate kinase 1 (PPK1) family.</text>
</comment>
<evidence type="ECO:0000256" key="5">
    <source>
        <dbReference type="ARBA" id="ARBA00022840"/>
    </source>
</evidence>
<dbReference type="GO" id="GO:0046872">
    <property type="term" value="F:metal ion binding"/>
    <property type="evidence" value="ECO:0007669"/>
    <property type="project" value="UniProtKB-KW"/>
</dbReference>
<feature type="binding site" evidence="6">
    <location>
        <position position="400"/>
    </location>
    <ligand>
        <name>Mg(2+)</name>
        <dbReference type="ChEBI" id="CHEBI:18420"/>
    </ligand>
</feature>
<keyword evidence="1 6" id="KW-0597">Phosphoprotein</keyword>
<dbReference type="Proteomes" id="UP000543642">
    <property type="component" value="Unassembled WGS sequence"/>
</dbReference>
<comment type="function">
    <text evidence="6 7">Catalyzes the reversible transfer of the terminal phosphate of ATP to form a long-chain polyphosphate (polyP).</text>
</comment>
<dbReference type="GO" id="GO:0006799">
    <property type="term" value="P:polyphosphate biosynthetic process"/>
    <property type="evidence" value="ECO:0007669"/>
    <property type="project" value="UniProtKB-UniRule"/>
</dbReference>
<dbReference type="Pfam" id="PF13090">
    <property type="entry name" value="PP_kinase_C"/>
    <property type="match status" value="1"/>
</dbReference>
<dbReference type="GO" id="GO:0009358">
    <property type="term" value="C:polyphosphate kinase complex"/>
    <property type="evidence" value="ECO:0007669"/>
    <property type="project" value="InterPro"/>
</dbReference>
<comment type="caution">
    <text evidence="12">The sequence shown here is derived from an EMBL/GenBank/DDBJ whole genome shotgun (WGS) entry which is preliminary data.</text>
</comment>
<dbReference type="AlphaFoldDB" id="A0A7W8H7M0"/>
<dbReference type="InterPro" id="IPR036832">
    <property type="entry name" value="PPK_N_dom_sf"/>
</dbReference>
<keyword evidence="6" id="KW-0479">Metal-binding</keyword>
<feature type="binding site" evidence="6">
    <location>
        <position position="43"/>
    </location>
    <ligand>
        <name>ATP</name>
        <dbReference type="ChEBI" id="CHEBI:30616"/>
    </ligand>
</feature>
<sequence length="681" mass="78263">MKDIYMNRELSWLKFNERVLEEAENENVPLCERMSFASIYQSNLDEFFMVRVGSLMDQKLLNKEIRDNKTNMTSQEQIDAILKKVQKLNRRRDSVYAEIMEKVEDYGFHLTTFRKMEKEDESVMEAYFDGEIAPLISPTIVGKRQPFPFLRNKEIYAIVILETKNKKERMGIIPCTSNIFGRLIEIPGKSGYFVLSEEVILHFIAKVFKGYSVKAKSLIRITRNADIDTDALYDEDLDYREFMADLIKSRKKLSPVRLELSREMDGDVVDVLCRYLEVERSHVFRGDAPLDMSFLSSVRDKLRKNPELFFEKRVPQKSPQFEEGRSIIEQIKEKDKMLSYPYESIRPFLNLLNEAAHDKSVVSIKMTLYRLARHSKVIEALIEAAENGKEVVVLVELRARFDEENNIEWSRRLENAGCQVIYGLEGYKVHSKLCLITRKNEGQIEYITQIGTGNYNEATARLYTDLSLMTANVDIGLEAANIFQCLAKGEFVEQTKNLLVAPKCLQNRVLDLIDEEIGHAKAGEPAYIGLKLNSLTDKKIIDKLIEASCAGVKIDMVIRGICCLIPGVEGATANIRVLSIVGRFLEHSRIYIFGCDGREKYYISSADFMTRNTVRRVEVAAPVFDRDLQMELSEMFIMLLSDNQKARREDSNGNYTISDEGESPLNAQEEFYAHAYARAAQ</sequence>
<feature type="binding site" evidence="6">
    <location>
        <position position="559"/>
    </location>
    <ligand>
        <name>ATP</name>
        <dbReference type="ChEBI" id="CHEBI:30616"/>
    </ligand>
</feature>
<dbReference type="SUPFAM" id="SSF56024">
    <property type="entry name" value="Phospholipase D/nuclease"/>
    <property type="match status" value="2"/>
</dbReference>
<dbReference type="EMBL" id="JACHFW010000001">
    <property type="protein sequence ID" value="MBB5262998.1"/>
    <property type="molecule type" value="Genomic_DNA"/>
</dbReference>
<dbReference type="HAMAP" id="MF_00347">
    <property type="entry name" value="Polyphosphate_kinase"/>
    <property type="match status" value="1"/>
</dbReference>
<dbReference type="GO" id="GO:0005524">
    <property type="term" value="F:ATP binding"/>
    <property type="evidence" value="ECO:0007669"/>
    <property type="project" value="UniProtKB-KW"/>
</dbReference>
<dbReference type="Pfam" id="PF02503">
    <property type="entry name" value="PP_kinase"/>
    <property type="match status" value="1"/>
</dbReference>
<dbReference type="Pfam" id="PF13089">
    <property type="entry name" value="PP_kinase_N"/>
    <property type="match status" value="1"/>
</dbReference>
<feature type="binding site" evidence="6">
    <location>
        <position position="370"/>
    </location>
    <ligand>
        <name>Mg(2+)</name>
        <dbReference type="ChEBI" id="CHEBI:18420"/>
    </ligand>
</feature>
<evidence type="ECO:0000259" key="9">
    <source>
        <dbReference type="Pfam" id="PF13089"/>
    </source>
</evidence>
<dbReference type="InterPro" id="IPR041108">
    <property type="entry name" value="PP_kinase_C_1"/>
</dbReference>
<dbReference type="RefSeq" id="WP_183770239.1">
    <property type="nucleotide sequence ID" value="NZ_CAWVEG010000054.1"/>
</dbReference>
<reference evidence="12 13" key="1">
    <citation type="submission" date="2020-08" db="EMBL/GenBank/DDBJ databases">
        <title>Genomic Encyclopedia of Type Strains, Phase IV (KMG-IV): sequencing the most valuable type-strain genomes for metagenomic binning, comparative biology and taxonomic classification.</title>
        <authorList>
            <person name="Goeker M."/>
        </authorList>
    </citation>
    <scope>NUCLEOTIDE SEQUENCE [LARGE SCALE GENOMIC DNA]</scope>
    <source>
        <strain evidence="12 13">DSM 106146</strain>
    </source>
</reference>
<evidence type="ECO:0000259" key="8">
    <source>
        <dbReference type="Pfam" id="PF02503"/>
    </source>
</evidence>
<dbReference type="InterPro" id="IPR036830">
    <property type="entry name" value="PP_kinase_middle_dom_sf"/>
</dbReference>
<evidence type="ECO:0000256" key="6">
    <source>
        <dbReference type="HAMAP-Rule" id="MF_00347"/>
    </source>
</evidence>
<evidence type="ECO:0000256" key="1">
    <source>
        <dbReference type="ARBA" id="ARBA00022553"/>
    </source>
</evidence>
<dbReference type="InterPro" id="IPR025200">
    <property type="entry name" value="PPK_C_dom2"/>
</dbReference>
<keyword evidence="3 6" id="KW-0547">Nucleotide-binding</keyword>
<gene>
    <name evidence="6" type="primary">ppk</name>
    <name evidence="12" type="ORF">HNP82_000092</name>
</gene>
<dbReference type="InterPro" id="IPR003414">
    <property type="entry name" value="PP_kinase"/>
</dbReference>
<dbReference type="CDD" id="cd09166">
    <property type="entry name" value="PLDc_PPK1_C1_unchar"/>
    <property type="match status" value="1"/>
</dbReference>
<feature type="active site" description="Phosphohistidine intermediate" evidence="6">
    <location>
        <position position="430"/>
    </location>
</feature>
<dbReference type="SUPFAM" id="SSF140356">
    <property type="entry name" value="PPK N-terminal domain-like"/>
    <property type="match status" value="1"/>
</dbReference>
<evidence type="ECO:0000313" key="12">
    <source>
        <dbReference type="EMBL" id="MBB5262998.1"/>
    </source>
</evidence>
<dbReference type="NCBIfam" id="NF003917">
    <property type="entry name" value="PRK05443.1-1"/>
    <property type="match status" value="1"/>
</dbReference>
<dbReference type="InterPro" id="IPR025198">
    <property type="entry name" value="PPK_N_dom"/>
</dbReference>
<evidence type="ECO:0000256" key="4">
    <source>
        <dbReference type="ARBA" id="ARBA00022777"/>
    </source>
</evidence>
<dbReference type="PANTHER" id="PTHR30218">
    <property type="entry name" value="POLYPHOSPHATE KINASE"/>
    <property type="match status" value="1"/>
</dbReference>
<keyword evidence="2 6" id="KW-0808">Transferase</keyword>
<protein>
    <recommendedName>
        <fullName evidence="6 7">Polyphosphate kinase</fullName>
        <ecNumber evidence="6 7">2.7.4.1</ecNumber>
    </recommendedName>
    <alternativeName>
        <fullName evidence="6">ATP-polyphosphate phosphotransferase</fullName>
    </alternativeName>
    <alternativeName>
        <fullName evidence="6">Polyphosphoric acid kinase</fullName>
    </alternativeName>
</protein>
<dbReference type="GO" id="GO:0008976">
    <property type="term" value="F:polyphosphate kinase activity"/>
    <property type="evidence" value="ECO:0007669"/>
    <property type="project" value="UniProtKB-UniRule"/>
</dbReference>
<comment type="PTM">
    <text evidence="6 7">An intermediate of this reaction is the autophosphorylated ppk in which a phosphate is covalently linked to a histidine residue through a N-P bond.</text>
</comment>
<proteinExistence type="inferred from homology"/>
<dbReference type="CDD" id="cd09169">
    <property type="entry name" value="PLDc_PPK1_C2_unchar"/>
    <property type="match status" value="1"/>
</dbReference>
<dbReference type="NCBIfam" id="TIGR03705">
    <property type="entry name" value="poly_P_kin"/>
    <property type="match status" value="1"/>
</dbReference>
<comment type="cofactor">
    <cofactor evidence="6">
        <name>Mg(2+)</name>
        <dbReference type="ChEBI" id="CHEBI:18420"/>
    </cofactor>
</comment>
<dbReference type="NCBIfam" id="NF003921">
    <property type="entry name" value="PRK05443.2-2"/>
    <property type="match status" value="1"/>
</dbReference>
<feature type="domain" description="Polyphosphate kinase C-terminal" evidence="10">
    <location>
        <begin position="498"/>
        <end position="668"/>
    </location>
</feature>
<feature type="binding site" evidence="6">
    <location>
        <position position="587"/>
    </location>
    <ligand>
        <name>ATP</name>
        <dbReference type="ChEBI" id="CHEBI:30616"/>
    </ligand>
</feature>
<evidence type="ECO:0000256" key="3">
    <source>
        <dbReference type="ARBA" id="ARBA00022741"/>
    </source>
</evidence>
<dbReference type="PANTHER" id="PTHR30218:SF0">
    <property type="entry name" value="POLYPHOSPHATE KINASE"/>
    <property type="match status" value="1"/>
</dbReference>
<feature type="domain" description="Polyphosphate kinase N-terminal" evidence="9">
    <location>
        <begin position="5"/>
        <end position="110"/>
    </location>
</feature>
<comment type="catalytic activity">
    <reaction evidence="6 7">
        <text>[phosphate](n) + ATP = [phosphate](n+1) + ADP</text>
        <dbReference type="Rhea" id="RHEA:19573"/>
        <dbReference type="Rhea" id="RHEA-COMP:9859"/>
        <dbReference type="Rhea" id="RHEA-COMP:14280"/>
        <dbReference type="ChEBI" id="CHEBI:16838"/>
        <dbReference type="ChEBI" id="CHEBI:30616"/>
        <dbReference type="ChEBI" id="CHEBI:456216"/>
        <dbReference type="EC" id="2.7.4.1"/>
    </reaction>
</comment>
<dbReference type="Gene3D" id="3.30.1840.10">
    <property type="entry name" value="Polyphosphate kinase middle domain"/>
    <property type="match status" value="1"/>
</dbReference>
<name>A0A7W8H7M0_9FIRM</name>
<dbReference type="Pfam" id="PF17941">
    <property type="entry name" value="PP_kinase_C_1"/>
    <property type="match status" value="1"/>
</dbReference>
<feature type="domain" description="Polyphosphate kinase middle" evidence="8">
    <location>
        <begin position="120"/>
        <end position="297"/>
    </location>
</feature>
<dbReference type="Gene3D" id="1.20.58.310">
    <property type="entry name" value="Polyphosphate kinase N-terminal domain"/>
    <property type="match status" value="1"/>
</dbReference>
<dbReference type="InterPro" id="IPR024953">
    <property type="entry name" value="PP_kinase_middle"/>
</dbReference>
<keyword evidence="6" id="KW-0460">Magnesium</keyword>
<evidence type="ECO:0000313" key="13">
    <source>
        <dbReference type="Proteomes" id="UP000543642"/>
    </source>
</evidence>
<evidence type="ECO:0000256" key="7">
    <source>
        <dbReference type="RuleBase" id="RU003800"/>
    </source>
</evidence>
<dbReference type="Gene3D" id="3.30.870.10">
    <property type="entry name" value="Endonuclease Chain A"/>
    <property type="match status" value="2"/>
</dbReference>
<feature type="binding site" evidence="6">
    <location>
        <position position="463"/>
    </location>
    <ligand>
        <name>ATP</name>
        <dbReference type="ChEBI" id="CHEBI:30616"/>
    </ligand>
</feature>
<keyword evidence="4 6" id="KW-0418">Kinase</keyword>
<feature type="domain" description="Polyphosphate kinase C-terminal" evidence="11">
    <location>
        <begin position="326"/>
        <end position="488"/>
    </location>
</feature>
<organism evidence="12 13">
    <name type="scientific">Catenibacillus scindens</name>
    <dbReference type="NCBI Taxonomy" id="673271"/>
    <lineage>
        <taxon>Bacteria</taxon>
        <taxon>Bacillati</taxon>
        <taxon>Bacillota</taxon>
        <taxon>Clostridia</taxon>
        <taxon>Lachnospirales</taxon>
        <taxon>Lachnospiraceae</taxon>
        <taxon>Catenibacillus</taxon>
    </lineage>
</organism>
<evidence type="ECO:0000256" key="2">
    <source>
        <dbReference type="ARBA" id="ARBA00022679"/>
    </source>
</evidence>
<accession>A0A7W8H7M0</accession>
<dbReference type="PIRSF" id="PIRSF015589">
    <property type="entry name" value="PP_kinase"/>
    <property type="match status" value="1"/>
</dbReference>
<keyword evidence="13" id="KW-1185">Reference proteome</keyword>
<dbReference type="SUPFAM" id="SSF143724">
    <property type="entry name" value="PHP14-like"/>
    <property type="match status" value="1"/>
</dbReference>
<keyword evidence="5 6" id="KW-0067">ATP-binding</keyword>
<evidence type="ECO:0000259" key="10">
    <source>
        <dbReference type="Pfam" id="PF13090"/>
    </source>
</evidence>
<dbReference type="EC" id="2.7.4.1" evidence="6 7"/>
<evidence type="ECO:0000259" key="11">
    <source>
        <dbReference type="Pfam" id="PF17941"/>
    </source>
</evidence>